<dbReference type="Gene3D" id="3.40.50.200">
    <property type="entry name" value="Peptidase S8/S53 domain"/>
    <property type="match status" value="1"/>
</dbReference>
<sequence>MKRYCLAIILLLSNITYAQDLEDAWVYFLDKPQSSFYLQNPDQMLSPRAIQRRVQQNISYDIKDVPVDAAYLSQIQAASGIEVKATSKWHNAVHIRGTLENIQQLGNFSFVSTIVYANHSWNNQQNTAVLSTIKNEKKKGKNLQQPQINYNYGNSFLQSEMLNVPFLHSNNFTGENKVIAIMDSGFLGVNTTAPFQYIQNQNLIAGTYDFVHRTENVYTSHNHGTMVLSAIAGMAENQLIGTAPNALFYLFITEDIESENPVEESYWVEALEKADSLGVDIVNTSLGYFSYDNPSYSYNNNQINGTSFSSVAADIAFSKGMICVVSAGNSGNTANPTIGVPSDATTALAIGSVDNTEQRSSFSSIGPTSDGRIKPDLMAMGTATIVANQTGTISPGNGTSFSAPIVSGAIASLWSAFPEMTNEEIINIVKASADRYANPDNYYGYGIPDFMQAYHQVLSVKKQKESVFCLYPNPFSEALFFSCEKEVGNTIFEMYNLQGQKVYENTQWIPDTALNLSFLEKGIYWYVLKNATAIQQGKLIKQ</sequence>
<evidence type="ECO:0000256" key="4">
    <source>
        <dbReference type="ARBA" id="ARBA00022801"/>
    </source>
</evidence>
<keyword evidence="4 6" id="KW-0378">Hydrolase</keyword>
<dbReference type="Pfam" id="PF18962">
    <property type="entry name" value="Por_Secre_tail"/>
    <property type="match status" value="1"/>
</dbReference>
<dbReference type="PROSITE" id="PS00136">
    <property type="entry name" value="SUBTILASE_ASP"/>
    <property type="match status" value="1"/>
</dbReference>
<accession>A0ABT8CRB2</accession>
<dbReference type="PANTHER" id="PTHR43806:SF67">
    <property type="entry name" value="EGF-LIKE DOMAIN-CONTAINING PROTEIN"/>
    <property type="match status" value="1"/>
</dbReference>
<dbReference type="InterPro" id="IPR023827">
    <property type="entry name" value="Peptidase_S8_Asp-AS"/>
</dbReference>
<dbReference type="PROSITE" id="PS51892">
    <property type="entry name" value="SUBTILASE"/>
    <property type="match status" value="1"/>
</dbReference>
<feature type="chain" id="PRO_5045054974" evidence="8">
    <location>
        <begin position="19"/>
        <end position="542"/>
    </location>
</feature>
<evidence type="ECO:0000256" key="6">
    <source>
        <dbReference type="PROSITE-ProRule" id="PRU01240"/>
    </source>
</evidence>
<dbReference type="InterPro" id="IPR036852">
    <property type="entry name" value="Peptidase_S8/S53_dom_sf"/>
</dbReference>
<name>A0ABT8CRB2_9FLAO</name>
<dbReference type="NCBIfam" id="TIGR04183">
    <property type="entry name" value="Por_Secre_tail"/>
    <property type="match status" value="1"/>
</dbReference>
<dbReference type="PRINTS" id="PR00723">
    <property type="entry name" value="SUBTILISIN"/>
</dbReference>
<dbReference type="InterPro" id="IPR026444">
    <property type="entry name" value="Secre_tail"/>
</dbReference>
<evidence type="ECO:0000256" key="1">
    <source>
        <dbReference type="ARBA" id="ARBA00011073"/>
    </source>
</evidence>
<gene>
    <name evidence="11" type="ORF">QW060_07825</name>
</gene>
<dbReference type="EMBL" id="JAUFQU010000001">
    <property type="protein sequence ID" value="MDN3707042.1"/>
    <property type="molecule type" value="Genomic_DNA"/>
</dbReference>
<evidence type="ECO:0000256" key="5">
    <source>
        <dbReference type="ARBA" id="ARBA00022825"/>
    </source>
</evidence>
<keyword evidence="3 8" id="KW-0732">Signal</keyword>
<evidence type="ECO:0000313" key="12">
    <source>
        <dbReference type="Proteomes" id="UP001242368"/>
    </source>
</evidence>
<dbReference type="PIRSF" id="PIRSF037903">
    <property type="entry name" value="Subtilisin_rel_GFO_2223"/>
    <property type="match status" value="1"/>
</dbReference>
<keyword evidence="2 6" id="KW-0645">Protease</keyword>
<evidence type="ECO:0000259" key="9">
    <source>
        <dbReference type="Pfam" id="PF00082"/>
    </source>
</evidence>
<protein>
    <submittedName>
        <fullName evidence="11">S8 family serine peptidase</fullName>
    </submittedName>
</protein>
<feature type="active site" description="Charge relay system" evidence="6">
    <location>
        <position position="223"/>
    </location>
</feature>
<evidence type="ECO:0000256" key="7">
    <source>
        <dbReference type="RuleBase" id="RU003355"/>
    </source>
</evidence>
<comment type="similarity">
    <text evidence="1 6 7">Belongs to the peptidase S8 family.</text>
</comment>
<feature type="domain" description="Peptidase S8/S53" evidence="9">
    <location>
        <begin position="175"/>
        <end position="446"/>
    </location>
</feature>
<dbReference type="InterPro" id="IPR015500">
    <property type="entry name" value="Peptidase_S8_subtilisin-rel"/>
</dbReference>
<evidence type="ECO:0000256" key="3">
    <source>
        <dbReference type="ARBA" id="ARBA00022729"/>
    </source>
</evidence>
<feature type="active site" description="Charge relay system" evidence="6">
    <location>
        <position position="183"/>
    </location>
</feature>
<evidence type="ECO:0000256" key="8">
    <source>
        <dbReference type="SAM" id="SignalP"/>
    </source>
</evidence>
<organism evidence="11 12">
    <name type="scientific">Paenimyroides ceti</name>
    <dbReference type="NCBI Taxonomy" id="395087"/>
    <lineage>
        <taxon>Bacteria</taxon>
        <taxon>Pseudomonadati</taxon>
        <taxon>Bacteroidota</taxon>
        <taxon>Flavobacteriia</taxon>
        <taxon>Flavobacteriales</taxon>
        <taxon>Flavobacteriaceae</taxon>
        <taxon>Paenimyroides</taxon>
    </lineage>
</organism>
<reference evidence="12" key="1">
    <citation type="journal article" date="2019" name="Int. J. Syst. Evol. Microbiol.">
        <title>The Global Catalogue of Microorganisms (GCM) 10K type strain sequencing project: providing services to taxonomists for standard genome sequencing and annotation.</title>
        <authorList>
            <consortium name="The Broad Institute Genomics Platform"/>
            <consortium name="The Broad Institute Genome Sequencing Center for Infectious Disease"/>
            <person name="Wu L."/>
            <person name="Ma J."/>
        </authorList>
    </citation>
    <scope>NUCLEOTIDE SEQUENCE [LARGE SCALE GENOMIC DNA]</scope>
    <source>
        <strain evidence="12">CECT 7184</strain>
    </source>
</reference>
<dbReference type="InterPro" id="IPR017317">
    <property type="entry name" value="Pept_S8_subtilisin_bacteroid-2"/>
</dbReference>
<dbReference type="Proteomes" id="UP001242368">
    <property type="component" value="Unassembled WGS sequence"/>
</dbReference>
<dbReference type="InterPro" id="IPR050131">
    <property type="entry name" value="Peptidase_S8_subtilisin-like"/>
</dbReference>
<feature type="domain" description="Secretion system C-terminal sorting" evidence="10">
    <location>
        <begin position="470"/>
        <end position="539"/>
    </location>
</feature>
<dbReference type="InterPro" id="IPR000209">
    <property type="entry name" value="Peptidase_S8/S53_dom"/>
</dbReference>
<dbReference type="PANTHER" id="PTHR43806">
    <property type="entry name" value="PEPTIDASE S8"/>
    <property type="match status" value="1"/>
</dbReference>
<dbReference type="InterPro" id="IPR023828">
    <property type="entry name" value="Peptidase_S8_Ser-AS"/>
</dbReference>
<dbReference type="RefSeq" id="WP_290363085.1">
    <property type="nucleotide sequence ID" value="NZ_JAUFQU010000001.1"/>
</dbReference>
<dbReference type="SUPFAM" id="SSF52743">
    <property type="entry name" value="Subtilisin-like"/>
    <property type="match status" value="1"/>
</dbReference>
<evidence type="ECO:0000256" key="2">
    <source>
        <dbReference type="ARBA" id="ARBA00022670"/>
    </source>
</evidence>
<keyword evidence="12" id="KW-1185">Reference proteome</keyword>
<keyword evidence="5 6" id="KW-0720">Serine protease</keyword>
<dbReference type="PROSITE" id="PS00138">
    <property type="entry name" value="SUBTILASE_SER"/>
    <property type="match status" value="1"/>
</dbReference>
<dbReference type="Pfam" id="PF00082">
    <property type="entry name" value="Peptidase_S8"/>
    <property type="match status" value="1"/>
</dbReference>
<proteinExistence type="inferred from homology"/>
<evidence type="ECO:0000259" key="10">
    <source>
        <dbReference type="Pfam" id="PF18962"/>
    </source>
</evidence>
<feature type="active site" description="Charge relay system" evidence="6">
    <location>
        <position position="400"/>
    </location>
</feature>
<feature type="signal peptide" evidence="8">
    <location>
        <begin position="1"/>
        <end position="18"/>
    </location>
</feature>
<dbReference type="CDD" id="cd07493">
    <property type="entry name" value="Peptidases_S8_9"/>
    <property type="match status" value="1"/>
</dbReference>
<evidence type="ECO:0000313" key="11">
    <source>
        <dbReference type="EMBL" id="MDN3707042.1"/>
    </source>
</evidence>
<comment type="caution">
    <text evidence="11">The sequence shown here is derived from an EMBL/GenBank/DDBJ whole genome shotgun (WGS) entry which is preliminary data.</text>
</comment>